<dbReference type="AlphaFoldDB" id="F4PUL6"/>
<dbReference type="EMBL" id="GL883010">
    <property type="protein sequence ID" value="EGG21880.1"/>
    <property type="molecule type" value="Genomic_DNA"/>
</dbReference>
<dbReference type="GeneID" id="14873443"/>
<evidence type="ECO:0000313" key="1">
    <source>
        <dbReference type="EMBL" id="EGG21880.1"/>
    </source>
</evidence>
<dbReference type="OMA" id="NRICEDY"/>
<proteinExistence type="predicted"/>
<dbReference type="InterPro" id="IPR027417">
    <property type="entry name" value="P-loop_NTPase"/>
</dbReference>
<dbReference type="RefSeq" id="XP_004359731.1">
    <property type="nucleotide sequence ID" value="XM_004359674.1"/>
</dbReference>
<dbReference type="OrthoDB" id="2430828at2759"/>
<protein>
    <recommendedName>
        <fullName evidence="3">Crinkler family protein</fullName>
    </recommendedName>
</protein>
<name>F4PUL6_CACFS</name>
<reference evidence="2" key="1">
    <citation type="journal article" date="2011" name="Genome Res.">
        <title>Phylogeny-wide analysis of social amoeba genomes highlights ancient origins for complex intercellular communication.</title>
        <authorList>
            <person name="Heidel A.J."/>
            <person name="Lawal H.M."/>
            <person name="Felder M."/>
            <person name="Schilde C."/>
            <person name="Helps N.R."/>
            <person name="Tunggal B."/>
            <person name="Rivero F."/>
            <person name="John U."/>
            <person name="Schleicher M."/>
            <person name="Eichinger L."/>
            <person name="Platzer M."/>
            <person name="Noegel A.A."/>
            <person name="Schaap P."/>
            <person name="Gloeckner G."/>
        </authorList>
    </citation>
    <scope>NUCLEOTIDE SEQUENCE [LARGE SCALE GENOMIC DNA]</scope>
    <source>
        <strain evidence="2">SH3</strain>
    </source>
</reference>
<evidence type="ECO:0008006" key="3">
    <source>
        <dbReference type="Google" id="ProtNLM"/>
    </source>
</evidence>
<evidence type="ECO:0000313" key="2">
    <source>
        <dbReference type="Proteomes" id="UP000007797"/>
    </source>
</evidence>
<sequence length="593" mass="68089">MNTISLKHHSHQKLRTIIFITNYFPSQALTLSPSKKQPNPTPFVDRDSFYRHATNVCLNNYNNRNLNPSTEKKAQNHRFILIPGGVGIGKTRAGKEIADIPEDILWDISQDKEFVSAMRDPIHCYINLNCGGQCFGDLDHEVKELRIGARIVLCQDSECETLFALKKKYNGYDGLDFDTVIKSLLANNPSKLTAIIIHIDEYQFYIDRAMEVNGMDFKAARSFFKEMLRVIGGHMLANTSDFHFIIPICTGTSDNDVHYAPTENSVPVFNLVPLDREKCDDVINFYLTNNKELIGAPYFKIAIQDTGYIPFLLIELLQKANNQIVGFAESVYQEFVVKWTKLMEGLLMSERDKKLMMNAICALAFSHTPVPLDFPLLKLPNGEFTIDDASRTGILYLTPKKNKLTFHVFIPFMMLKWLNNYLDNKFFHPDLLFFPSAEFPWDWLHFEYLFPPFFVCRVAALRLSRTLNQQQKPLLFKSIFRGASGNQPTSAQRLPMHGSKDDKGGKFLTLIQCKHSGIGHNGNKIVRVEPKDLREWYKGVMKEIIPAKGESMILVYATNREICFPDKRITKFNQYCEKNKLNNLTFITQPMTD</sequence>
<gene>
    <name evidence="1" type="ORF">DFA_01766</name>
</gene>
<organism evidence="1 2">
    <name type="scientific">Cavenderia fasciculata</name>
    <name type="common">Slime mold</name>
    <name type="synonym">Dictyostelium fasciculatum</name>
    <dbReference type="NCBI Taxonomy" id="261658"/>
    <lineage>
        <taxon>Eukaryota</taxon>
        <taxon>Amoebozoa</taxon>
        <taxon>Evosea</taxon>
        <taxon>Eumycetozoa</taxon>
        <taxon>Dictyostelia</taxon>
        <taxon>Acytosteliales</taxon>
        <taxon>Cavenderiaceae</taxon>
        <taxon>Cavenderia</taxon>
    </lineage>
</organism>
<dbReference type="SUPFAM" id="SSF52540">
    <property type="entry name" value="P-loop containing nucleoside triphosphate hydrolases"/>
    <property type="match status" value="1"/>
</dbReference>
<keyword evidence="2" id="KW-1185">Reference proteome</keyword>
<dbReference type="KEGG" id="dfa:DFA_01766"/>
<accession>F4PUL6</accession>
<dbReference type="Proteomes" id="UP000007797">
    <property type="component" value="Unassembled WGS sequence"/>
</dbReference>